<dbReference type="AlphaFoldDB" id="A0ABD1HG74"/>
<organism evidence="2 3">
    <name type="scientific">Salvia divinorum</name>
    <name type="common">Maria pastora</name>
    <name type="synonym">Diviner's sage</name>
    <dbReference type="NCBI Taxonomy" id="28513"/>
    <lineage>
        <taxon>Eukaryota</taxon>
        <taxon>Viridiplantae</taxon>
        <taxon>Streptophyta</taxon>
        <taxon>Embryophyta</taxon>
        <taxon>Tracheophyta</taxon>
        <taxon>Spermatophyta</taxon>
        <taxon>Magnoliopsida</taxon>
        <taxon>eudicotyledons</taxon>
        <taxon>Gunneridae</taxon>
        <taxon>Pentapetalae</taxon>
        <taxon>asterids</taxon>
        <taxon>lamiids</taxon>
        <taxon>Lamiales</taxon>
        <taxon>Lamiaceae</taxon>
        <taxon>Nepetoideae</taxon>
        <taxon>Mentheae</taxon>
        <taxon>Salviinae</taxon>
        <taxon>Salvia</taxon>
        <taxon>Salvia subgen. Calosphace</taxon>
    </lineage>
</organism>
<dbReference type="PANTHER" id="PTHR33390:SF1">
    <property type="entry name" value="STRESS UP-REGULATED NOD 19 PROTEIN"/>
    <property type="match status" value="1"/>
</dbReference>
<name>A0ABD1HG74_SALDI</name>
<comment type="caution">
    <text evidence="2">The sequence shown here is derived from an EMBL/GenBank/DDBJ whole genome shotgun (WGS) entry which is preliminary data.</text>
</comment>
<evidence type="ECO:0000256" key="1">
    <source>
        <dbReference type="SAM" id="SignalP"/>
    </source>
</evidence>
<feature type="signal peptide" evidence="1">
    <location>
        <begin position="1"/>
        <end position="23"/>
    </location>
</feature>
<keyword evidence="1" id="KW-0732">Signal</keyword>
<reference evidence="2 3" key="1">
    <citation type="submission" date="2024-06" db="EMBL/GenBank/DDBJ databases">
        <title>A chromosome level genome sequence of Diviner's sage (Salvia divinorum).</title>
        <authorList>
            <person name="Ford S.A."/>
            <person name="Ro D.-K."/>
            <person name="Ness R.W."/>
            <person name="Phillips M.A."/>
        </authorList>
    </citation>
    <scope>NUCLEOTIDE SEQUENCE [LARGE SCALE GENOMIC DNA]</scope>
    <source>
        <strain evidence="2">SAF-2024a</strain>
        <tissue evidence="2">Leaf</tissue>
    </source>
</reference>
<keyword evidence="3" id="KW-1185">Reference proteome</keyword>
<dbReference type="PANTHER" id="PTHR33390">
    <property type="entry name" value="STRESS UP-REGULATED NOD 19 PROTEIN"/>
    <property type="match status" value="1"/>
</dbReference>
<evidence type="ECO:0000313" key="2">
    <source>
        <dbReference type="EMBL" id="KAL1554064.1"/>
    </source>
</evidence>
<proteinExistence type="predicted"/>
<sequence length="99" mass="11234">MVAKLVIILVIIILVTHHQTTTSTNVIKTEVFRLLKIVMEPGLVSNKNYYNIDFLVGHIGLKSFNSELVDEREIWCLSITGFSTNTLLRKKTVLTAMMI</sequence>
<dbReference type="Pfam" id="PF07712">
    <property type="entry name" value="SURNod19"/>
    <property type="match status" value="1"/>
</dbReference>
<dbReference type="InterPro" id="IPR011692">
    <property type="entry name" value="Stress_up-reg_Nod19"/>
</dbReference>
<accession>A0ABD1HG74</accession>
<gene>
    <name evidence="2" type="ORF">AAHA92_14660</name>
</gene>
<dbReference type="EMBL" id="JBEAFC010000006">
    <property type="protein sequence ID" value="KAL1554064.1"/>
    <property type="molecule type" value="Genomic_DNA"/>
</dbReference>
<feature type="chain" id="PRO_5044854224" evidence="1">
    <location>
        <begin position="24"/>
        <end position="99"/>
    </location>
</feature>
<dbReference type="Proteomes" id="UP001567538">
    <property type="component" value="Unassembled WGS sequence"/>
</dbReference>
<protein>
    <submittedName>
        <fullName evidence="2">Uncharacterized protein</fullName>
    </submittedName>
</protein>
<evidence type="ECO:0000313" key="3">
    <source>
        <dbReference type="Proteomes" id="UP001567538"/>
    </source>
</evidence>